<feature type="transmembrane region" description="Helical" evidence="7">
    <location>
        <begin position="410"/>
        <end position="431"/>
    </location>
</feature>
<dbReference type="PANTHER" id="PTHR43044">
    <property type="match status" value="1"/>
</dbReference>
<dbReference type="GO" id="GO:0005886">
    <property type="term" value="C:plasma membrane"/>
    <property type="evidence" value="ECO:0007669"/>
    <property type="project" value="UniProtKB-SubCell"/>
</dbReference>
<feature type="transmembrane region" description="Helical" evidence="7">
    <location>
        <begin position="222"/>
        <end position="241"/>
    </location>
</feature>
<dbReference type="OrthoDB" id="9806499at2"/>
<feature type="transmembrane region" description="Helical" evidence="7">
    <location>
        <begin position="82"/>
        <end position="102"/>
    </location>
</feature>
<keyword evidence="5 7" id="KW-1133">Transmembrane helix</keyword>
<evidence type="ECO:0000256" key="1">
    <source>
        <dbReference type="ARBA" id="ARBA00004651"/>
    </source>
</evidence>
<reference evidence="8 9" key="1">
    <citation type="submission" date="2016-10" db="EMBL/GenBank/DDBJ databases">
        <authorList>
            <person name="de Groot N.N."/>
        </authorList>
    </citation>
    <scope>NUCLEOTIDE SEQUENCE [LARGE SCALE GENOMIC DNA]</scope>
    <source>
        <strain evidence="8 9">DSM 17794</strain>
    </source>
</reference>
<gene>
    <name evidence="8" type="ORF">SAMN05660413_00152</name>
</gene>
<feature type="transmembrane region" description="Helical" evidence="7">
    <location>
        <begin position="343"/>
        <end position="361"/>
    </location>
</feature>
<dbReference type="RefSeq" id="WP_093404633.1">
    <property type="nucleotide sequence ID" value="NZ_FOVL01000001.1"/>
</dbReference>
<feature type="transmembrane region" description="Helical" evidence="7">
    <location>
        <begin position="261"/>
        <end position="280"/>
    </location>
</feature>
<keyword evidence="4 7" id="KW-0812">Transmembrane</keyword>
<feature type="transmembrane region" description="Helical" evidence="7">
    <location>
        <begin position="38"/>
        <end position="62"/>
    </location>
</feature>
<comment type="similarity">
    <text evidence="2">Belongs to the NrfD family.</text>
</comment>
<dbReference type="InterPro" id="IPR005614">
    <property type="entry name" value="NrfD-like"/>
</dbReference>
<name>A0A1I4XLU0_9FLAO</name>
<keyword evidence="9" id="KW-1185">Reference proteome</keyword>
<evidence type="ECO:0000256" key="4">
    <source>
        <dbReference type="ARBA" id="ARBA00022692"/>
    </source>
</evidence>
<comment type="subcellular location">
    <subcellularLocation>
        <location evidence="1">Cell membrane</location>
        <topology evidence="1">Multi-pass membrane protein</topology>
    </subcellularLocation>
</comment>
<keyword evidence="6 7" id="KW-0472">Membrane</keyword>
<evidence type="ECO:0000256" key="3">
    <source>
        <dbReference type="ARBA" id="ARBA00022475"/>
    </source>
</evidence>
<evidence type="ECO:0000256" key="5">
    <source>
        <dbReference type="ARBA" id="ARBA00022989"/>
    </source>
</evidence>
<dbReference type="PANTHER" id="PTHR43044:SF2">
    <property type="entry name" value="POLYSULPHIDE REDUCTASE NRFD"/>
    <property type="match status" value="1"/>
</dbReference>
<feature type="transmembrane region" description="Helical" evidence="7">
    <location>
        <begin position="368"/>
        <end position="390"/>
    </location>
</feature>
<evidence type="ECO:0000256" key="2">
    <source>
        <dbReference type="ARBA" id="ARBA00008929"/>
    </source>
</evidence>
<feature type="transmembrane region" description="Helical" evidence="7">
    <location>
        <begin position="114"/>
        <end position="134"/>
    </location>
</feature>
<organism evidence="8 9">
    <name type="scientific">Salegentibacter flavus</name>
    <dbReference type="NCBI Taxonomy" id="287099"/>
    <lineage>
        <taxon>Bacteria</taxon>
        <taxon>Pseudomonadati</taxon>
        <taxon>Bacteroidota</taxon>
        <taxon>Flavobacteriia</taxon>
        <taxon>Flavobacteriales</taxon>
        <taxon>Flavobacteriaceae</taxon>
        <taxon>Salegentibacter</taxon>
    </lineage>
</organism>
<feature type="transmembrane region" description="Helical" evidence="7">
    <location>
        <begin position="301"/>
        <end position="323"/>
    </location>
</feature>
<dbReference type="STRING" id="287099.SAMN05660413_00152"/>
<evidence type="ECO:0000256" key="7">
    <source>
        <dbReference type="SAM" id="Phobius"/>
    </source>
</evidence>
<keyword evidence="3" id="KW-1003">Cell membrane</keyword>
<dbReference type="EMBL" id="FOVL01000001">
    <property type="protein sequence ID" value="SFN26815.1"/>
    <property type="molecule type" value="Genomic_DNA"/>
</dbReference>
<evidence type="ECO:0000313" key="9">
    <source>
        <dbReference type="Proteomes" id="UP000199153"/>
    </source>
</evidence>
<protein>
    <submittedName>
        <fullName evidence="8">Quinol:cytochrome c oxidoreductase quinone-binding subunit 1</fullName>
    </submittedName>
</protein>
<sequence>MSHYEAPIRKPLVTGDKSYHDVTVDVAAPVEGRANKTWWIVFSIAFVAFLWGTGSIIYTISTGIGTWGLNKTVGWAWDITNFVWWVGIGHAGTLISAVLLLFRQKWRMAINRSAEAMTIFSVMQAGLFPLIHMGRPWLAYWVLPIPNQFGSLWVNFNSPLLWDVFAISTYLSVSLVFWWTGLLPDFAMIRDRAITPFNKKIYGILSFGWSGRAKDWQRFEEVSLVLAGLATPLVLSVHTIVSFDFATSVIPGWHTTIFPPYFVAGAIFSGFAMVNTLLIIMRKVSNLEDYITIQHIELMNIVIMITGSIVGVAYITELVIAWYSGVEYEQYAFLNRATGPYAWAYWAMMTCNVFSPQFMWFKKLRTSIMFSFFISIVVNIGMWFERFVIIVTSLHRDYLPSSWTMFSPTFVDIGIFIGTIGFFFMLFLLYARSFPVIAQAEVKTILKASGEKYKKLRAEHGDDVKHYDPIVREPVSNTEEGIHKKVQDTEDYDGTRYDDSHNETVNVDGLVISEVVRDRIDAMLDRIGTFNPETQTADDLQKLKAVGPFLEQRLHQVGIYTYVQVGNLTQDDFELLDEVIENFPNATQREDWIAQAGKLKNK</sequence>
<dbReference type="Pfam" id="PF03916">
    <property type="entry name" value="NrfD"/>
    <property type="match status" value="1"/>
</dbReference>
<evidence type="ECO:0000256" key="6">
    <source>
        <dbReference type="ARBA" id="ARBA00023136"/>
    </source>
</evidence>
<evidence type="ECO:0000313" key="8">
    <source>
        <dbReference type="EMBL" id="SFN26815.1"/>
    </source>
</evidence>
<proteinExistence type="inferred from homology"/>
<accession>A0A1I4XLU0</accession>
<dbReference type="Proteomes" id="UP000199153">
    <property type="component" value="Unassembled WGS sequence"/>
</dbReference>
<feature type="transmembrane region" description="Helical" evidence="7">
    <location>
        <begin position="160"/>
        <end position="182"/>
    </location>
</feature>
<dbReference type="AlphaFoldDB" id="A0A1I4XLU0"/>